<dbReference type="OrthoDB" id="1902587at2759"/>
<dbReference type="GO" id="GO:0005730">
    <property type="term" value="C:nucleolus"/>
    <property type="evidence" value="ECO:0007669"/>
    <property type="project" value="TreeGrafter"/>
</dbReference>
<dbReference type="PROSITE" id="PS50059">
    <property type="entry name" value="FKBP_PPIASE"/>
    <property type="match status" value="1"/>
</dbReference>
<feature type="compositionally biased region" description="Acidic residues" evidence="6">
    <location>
        <begin position="162"/>
        <end position="215"/>
    </location>
</feature>
<comment type="similarity">
    <text evidence="4">Belongs to the FKBP-type PPIase family.</text>
</comment>
<evidence type="ECO:0000313" key="8">
    <source>
        <dbReference type="EMBL" id="KAF6210917.1"/>
    </source>
</evidence>
<feature type="compositionally biased region" description="Acidic residues" evidence="6">
    <location>
        <begin position="105"/>
        <end position="127"/>
    </location>
</feature>
<sequence length="391" mass="43105">MFWGLRLEPGKRYSTTVGKSFHVSMAALDCSSVKNELEVNSVMLEETELNVPFILCNLQKQKNLQCPLDLNFMTGDRITFFCKGNGTIHLTGYVHDERDFDTESLLGEEEEDEEAEDEEEDEEEDGDTLSPGKKQLKANGLTEKRRREDQMQAKKKAKLDASADDSDGMEDMGDLELGDSDGMEDMDDLELGGDSDDDEEDDEDEDESENDEEDSSAAPKQQKNKNAQSNKSKQQPQNGVQLSKKEKKEAAKQKNEGAQKQQKDKPEGAQMKTIQGGVQIKDIKVGSGNVCKPGQKASVYYVGRLKANGKVFDSAKKGSPFTFTVGKGEVIKAWDVGVSGMKVGGKRTIICPPNMAYGQRGSPPTIPKNSTLVFEVELKHVLEIPNSIGTT</sequence>
<reference evidence="8" key="1">
    <citation type="journal article" date="2021" name="Mol. Ecol. Resour.">
        <title>Apolygus lucorum genome provides insights into omnivorousness and mesophyll feeding.</title>
        <authorList>
            <person name="Liu Y."/>
            <person name="Liu H."/>
            <person name="Wang H."/>
            <person name="Huang T."/>
            <person name="Liu B."/>
            <person name="Yang B."/>
            <person name="Yin L."/>
            <person name="Li B."/>
            <person name="Zhang Y."/>
            <person name="Zhang S."/>
            <person name="Jiang F."/>
            <person name="Zhang X."/>
            <person name="Ren Y."/>
            <person name="Wang B."/>
            <person name="Wang S."/>
            <person name="Lu Y."/>
            <person name="Wu K."/>
            <person name="Fan W."/>
            <person name="Wang G."/>
        </authorList>
    </citation>
    <scope>NUCLEOTIDE SEQUENCE</scope>
    <source>
        <strain evidence="8">12Hb</strain>
    </source>
</reference>
<feature type="region of interest" description="Disordered" evidence="6">
    <location>
        <begin position="105"/>
        <end position="275"/>
    </location>
</feature>
<accession>A0A8S9XPQ4</accession>
<dbReference type="Gene3D" id="3.10.50.40">
    <property type="match status" value="1"/>
</dbReference>
<proteinExistence type="inferred from homology"/>
<evidence type="ECO:0000256" key="1">
    <source>
        <dbReference type="ARBA" id="ARBA00000971"/>
    </source>
</evidence>
<dbReference type="InterPro" id="IPR046357">
    <property type="entry name" value="PPIase_dom_sf"/>
</dbReference>
<dbReference type="Pfam" id="PF00254">
    <property type="entry name" value="FKBP_C"/>
    <property type="match status" value="1"/>
</dbReference>
<dbReference type="Pfam" id="PF17800">
    <property type="entry name" value="NPL"/>
    <property type="match status" value="1"/>
</dbReference>
<dbReference type="EC" id="5.2.1.8" evidence="4"/>
<feature type="compositionally biased region" description="Basic and acidic residues" evidence="6">
    <location>
        <begin position="243"/>
        <end position="267"/>
    </location>
</feature>
<name>A0A8S9XPQ4_APOLU</name>
<evidence type="ECO:0000256" key="3">
    <source>
        <dbReference type="ARBA" id="ARBA00023235"/>
    </source>
</evidence>
<dbReference type="SUPFAM" id="SSF54534">
    <property type="entry name" value="FKBP-like"/>
    <property type="match status" value="1"/>
</dbReference>
<evidence type="ECO:0000256" key="4">
    <source>
        <dbReference type="PIRNR" id="PIRNR001473"/>
    </source>
</evidence>
<comment type="caution">
    <text evidence="8">The sequence shown here is derived from an EMBL/GenBank/DDBJ whole genome shotgun (WGS) entry which is preliminary data.</text>
</comment>
<gene>
    <name evidence="8" type="ORF">GE061_014029</name>
</gene>
<protein>
    <recommendedName>
        <fullName evidence="4">FK506-binding protein</fullName>
        <ecNumber evidence="4">5.2.1.8</ecNumber>
    </recommendedName>
</protein>
<dbReference type="PANTHER" id="PTHR43811:SF19">
    <property type="entry name" value="39 KDA FK506-BINDING NUCLEAR PROTEIN"/>
    <property type="match status" value="1"/>
</dbReference>
<evidence type="ECO:0000256" key="2">
    <source>
        <dbReference type="ARBA" id="ARBA00023110"/>
    </source>
</evidence>
<feature type="compositionally biased region" description="Basic and acidic residues" evidence="6">
    <location>
        <begin position="142"/>
        <end position="152"/>
    </location>
</feature>
<dbReference type="Gene3D" id="2.60.120.340">
    <property type="entry name" value="Nucleoplasmin core domain"/>
    <property type="match status" value="1"/>
</dbReference>
<evidence type="ECO:0000256" key="5">
    <source>
        <dbReference type="PROSITE-ProRule" id="PRU00277"/>
    </source>
</evidence>
<dbReference type="GO" id="GO:0000785">
    <property type="term" value="C:chromatin"/>
    <property type="evidence" value="ECO:0007669"/>
    <property type="project" value="TreeGrafter"/>
</dbReference>
<dbReference type="GO" id="GO:0003755">
    <property type="term" value="F:peptidyl-prolyl cis-trans isomerase activity"/>
    <property type="evidence" value="ECO:0007669"/>
    <property type="project" value="UniProtKB-KW"/>
</dbReference>
<dbReference type="InterPro" id="IPR001179">
    <property type="entry name" value="PPIase_FKBP_dom"/>
</dbReference>
<feature type="compositionally biased region" description="Low complexity" evidence="6">
    <location>
        <begin position="216"/>
        <end position="238"/>
    </location>
</feature>
<dbReference type="InterPro" id="IPR041232">
    <property type="entry name" value="NPL"/>
</dbReference>
<evidence type="ECO:0000259" key="7">
    <source>
        <dbReference type="PROSITE" id="PS50059"/>
    </source>
</evidence>
<keyword evidence="3 4" id="KW-0413">Isomerase</keyword>
<keyword evidence="2 4" id="KW-0697">Rotamase</keyword>
<keyword evidence="9" id="KW-1185">Reference proteome</keyword>
<dbReference type="EMBL" id="WIXP02000005">
    <property type="protein sequence ID" value="KAF6210917.1"/>
    <property type="molecule type" value="Genomic_DNA"/>
</dbReference>
<dbReference type="FunFam" id="3.10.50.40:FF:000006">
    <property type="entry name" value="Peptidyl-prolyl cis-trans isomerase"/>
    <property type="match status" value="1"/>
</dbReference>
<dbReference type="Proteomes" id="UP000466442">
    <property type="component" value="Linkage Group LG5"/>
</dbReference>
<dbReference type="AlphaFoldDB" id="A0A8S9XPQ4"/>
<dbReference type="InterPro" id="IPR023566">
    <property type="entry name" value="PPIase_Fpr3/Fpr4-like"/>
</dbReference>
<evidence type="ECO:0000256" key="6">
    <source>
        <dbReference type="SAM" id="MobiDB-lite"/>
    </source>
</evidence>
<evidence type="ECO:0000313" key="9">
    <source>
        <dbReference type="Proteomes" id="UP000466442"/>
    </source>
</evidence>
<organism evidence="8 9">
    <name type="scientific">Apolygus lucorum</name>
    <name type="common">Small green plant bug</name>
    <name type="synonym">Lygocoris lucorum</name>
    <dbReference type="NCBI Taxonomy" id="248454"/>
    <lineage>
        <taxon>Eukaryota</taxon>
        <taxon>Metazoa</taxon>
        <taxon>Ecdysozoa</taxon>
        <taxon>Arthropoda</taxon>
        <taxon>Hexapoda</taxon>
        <taxon>Insecta</taxon>
        <taxon>Pterygota</taxon>
        <taxon>Neoptera</taxon>
        <taxon>Paraneoptera</taxon>
        <taxon>Hemiptera</taxon>
        <taxon>Heteroptera</taxon>
        <taxon>Panheteroptera</taxon>
        <taxon>Cimicomorpha</taxon>
        <taxon>Miridae</taxon>
        <taxon>Mirini</taxon>
        <taxon>Apolygus</taxon>
    </lineage>
</organism>
<comment type="catalytic activity">
    <reaction evidence="1 4 5">
        <text>[protein]-peptidylproline (omega=180) = [protein]-peptidylproline (omega=0)</text>
        <dbReference type="Rhea" id="RHEA:16237"/>
        <dbReference type="Rhea" id="RHEA-COMP:10747"/>
        <dbReference type="Rhea" id="RHEA-COMP:10748"/>
        <dbReference type="ChEBI" id="CHEBI:83833"/>
        <dbReference type="ChEBI" id="CHEBI:83834"/>
        <dbReference type="EC" id="5.2.1.8"/>
    </reaction>
</comment>
<feature type="domain" description="PPIase FKBP-type" evidence="7">
    <location>
        <begin position="294"/>
        <end position="382"/>
    </location>
</feature>
<dbReference type="PIRSF" id="PIRSF001473">
    <property type="entry name" value="FK506-bp_FPR3"/>
    <property type="match status" value="1"/>
</dbReference>
<dbReference type="PANTHER" id="PTHR43811">
    <property type="entry name" value="FKBP-TYPE PEPTIDYL-PROLYL CIS-TRANS ISOMERASE FKPA"/>
    <property type="match status" value="1"/>
</dbReference>